<name>A0A382E0F2_9ZZZZ</name>
<keyword evidence="1" id="KW-0808">Transferase</keyword>
<feature type="domain" description="PTS EIIA type-4" evidence="2">
    <location>
        <begin position="1"/>
        <end position="118"/>
    </location>
</feature>
<sequence length="125" mass="13155">VRGIVVGHGDMPKGLLDAVHRIAGDQSEKLTAISNSGLSTEDLRMKLDALSGLDPTIMFTDLLGGSCGIAAAYSCRDAAERVVVCGVNLPMLLEFIFHCDLPLNELADRVADTGRGAIRSTSADI</sequence>
<protein>
    <recommendedName>
        <fullName evidence="2">PTS EIIA type-4 domain-containing protein</fullName>
    </recommendedName>
</protein>
<evidence type="ECO:0000259" key="2">
    <source>
        <dbReference type="PROSITE" id="PS51096"/>
    </source>
</evidence>
<dbReference type="Pfam" id="PF03610">
    <property type="entry name" value="EIIA-man"/>
    <property type="match status" value="1"/>
</dbReference>
<evidence type="ECO:0000256" key="1">
    <source>
        <dbReference type="ARBA" id="ARBA00022679"/>
    </source>
</evidence>
<gene>
    <name evidence="3" type="ORF">METZ01_LOCUS196992</name>
</gene>
<dbReference type="InterPro" id="IPR004701">
    <property type="entry name" value="PTS_EIIA_man-typ"/>
</dbReference>
<dbReference type="GO" id="GO:0016020">
    <property type="term" value="C:membrane"/>
    <property type="evidence" value="ECO:0007669"/>
    <property type="project" value="InterPro"/>
</dbReference>
<dbReference type="AlphaFoldDB" id="A0A382E0F2"/>
<dbReference type="SUPFAM" id="SSF53062">
    <property type="entry name" value="PTS system fructose IIA component-like"/>
    <property type="match status" value="1"/>
</dbReference>
<dbReference type="Gene3D" id="3.40.50.510">
    <property type="entry name" value="Phosphotransferase system, mannose-type IIA component"/>
    <property type="match status" value="1"/>
</dbReference>
<feature type="non-terminal residue" evidence="3">
    <location>
        <position position="1"/>
    </location>
</feature>
<dbReference type="InterPro" id="IPR036662">
    <property type="entry name" value="PTS_EIIA_man-typ_sf"/>
</dbReference>
<accession>A0A382E0F2</accession>
<dbReference type="PANTHER" id="PTHR33799:SF1">
    <property type="entry name" value="PTS SYSTEM MANNOSE-SPECIFIC EIIAB COMPONENT-RELATED"/>
    <property type="match status" value="1"/>
</dbReference>
<dbReference type="PANTHER" id="PTHR33799">
    <property type="entry name" value="PTS PERMEASE-RELATED-RELATED"/>
    <property type="match status" value="1"/>
</dbReference>
<proteinExistence type="predicted"/>
<dbReference type="InterPro" id="IPR051471">
    <property type="entry name" value="Bacterial_PTS_sugar_comp"/>
</dbReference>
<dbReference type="GO" id="GO:0016740">
    <property type="term" value="F:transferase activity"/>
    <property type="evidence" value="ECO:0007669"/>
    <property type="project" value="UniProtKB-KW"/>
</dbReference>
<reference evidence="3" key="1">
    <citation type="submission" date="2018-05" db="EMBL/GenBank/DDBJ databases">
        <authorList>
            <person name="Lanie J.A."/>
            <person name="Ng W.-L."/>
            <person name="Kazmierczak K.M."/>
            <person name="Andrzejewski T.M."/>
            <person name="Davidsen T.M."/>
            <person name="Wayne K.J."/>
            <person name="Tettelin H."/>
            <person name="Glass J.I."/>
            <person name="Rusch D."/>
            <person name="Podicherti R."/>
            <person name="Tsui H.-C.T."/>
            <person name="Winkler M.E."/>
        </authorList>
    </citation>
    <scope>NUCLEOTIDE SEQUENCE</scope>
</reference>
<organism evidence="3">
    <name type="scientific">marine metagenome</name>
    <dbReference type="NCBI Taxonomy" id="408172"/>
    <lineage>
        <taxon>unclassified sequences</taxon>
        <taxon>metagenomes</taxon>
        <taxon>ecological metagenomes</taxon>
    </lineage>
</organism>
<dbReference type="GO" id="GO:0009401">
    <property type="term" value="P:phosphoenolpyruvate-dependent sugar phosphotransferase system"/>
    <property type="evidence" value="ECO:0007669"/>
    <property type="project" value="InterPro"/>
</dbReference>
<evidence type="ECO:0000313" key="3">
    <source>
        <dbReference type="EMBL" id="SVB44138.1"/>
    </source>
</evidence>
<dbReference type="EMBL" id="UINC01042037">
    <property type="protein sequence ID" value="SVB44138.1"/>
    <property type="molecule type" value="Genomic_DNA"/>
</dbReference>
<dbReference type="PROSITE" id="PS51096">
    <property type="entry name" value="PTS_EIIA_TYPE_4"/>
    <property type="match status" value="1"/>
</dbReference>